<name>S7UQ94_9BACT</name>
<dbReference type="PANTHER" id="PTHR35526:SF3">
    <property type="entry name" value="ANTI-SIGMA-F FACTOR RSBW"/>
    <property type="match status" value="1"/>
</dbReference>
<dbReference type="InterPro" id="IPR036890">
    <property type="entry name" value="HATPase_C_sf"/>
</dbReference>
<keyword evidence="1 4" id="KW-0723">Serine/threonine-protein kinase</keyword>
<dbReference type="Pfam" id="PF13581">
    <property type="entry name" value="HATPase_c_2"/>
    <property type="match status" value="1"/>
</dbReference>
<dbReference type="Proteomes" id="UP000014975">
    <property type="component" value="Unassembled WGS sequence"/>
</dbReference>
<keyword evidence="4" id="KW-0808">Transferase</keyword>
<keyword evidence="5" id="KW-1185">Reference proteome</keyword>
<dbReference type="EMBL" id="ATHI01000001">
    <property type="protein sequence ID" value="EPR36214.1"/>
    <property type="molecule type" value="Genomic_DNA"/>
</dbReference>
<comment type="caution">
    <text evidence="4">The sequence shown here is derived from an EMBL/GenBank/DDBJ whole genome shotgun (WGS) entry which is preliminary data.</text>
</comment>
<sequence length="146" mass="15463">MLEFRLETLATAPAACRLAKAAVAILADSLADCEIVHDFDLALTEACANAVRHAYRPGAPGTLQIVLRLFPEEAVEALVIDHGQGPPEDFGSAPPPGPGEEGGRGLIIIERLMDRMRLVRENGTTILSIGKNVGPGHWIAGRSSTC</sequence>
<dbReference type="InterPro" id="IPR003594">
    <property type="entry name" value="HATPase_dom"/>
</dbReference>
<dbReference type="PATRIC" id="fig|1121439.3.peg.127"/>
<keyword evidence="4" id="KW-0418">Kinase</keyword>
<reference evidence="4 5" key="1">
    <citation type="journal article" date="2013" name="Genome Announc.">
        <title>Draft genome sequences for three mercury-methylating, sulfate-reducing bacteria.</title>
        <authorList>
            <person name="Brown S.D."/>
            <person name="Hurt R.A.Jr."/>
            <person name="Gilmour C.C."/>
            <person name="Elias D.A."/>
        </authorList>
    </citation>
    <scope>NUCLEOTIDE SEQUENCE [LARGE SCALE GENOMIC DNA]</scope>
    <source>
        <strain evidence="4 5">DSM 16529</strain>
    </source>
</reference>
<dbReference type="CDD" id="cd16936">
    <property type="entry name" value="HATPase_RsbW-like"/>
    <property type="match status" value="1"/>
</dbReference>
<feature type="region of interest" description="Disordered" evidence="2">
    <location>
        <begin position="83"/>
        <end position="103"/>
    </location>
</feature>
<evidence type="ECO:0000313" key="5">
    <source>
        <dbReference type="Proteomes" id="UP000014975"/>
    </source>
</evidence>
<proteinExistence type="predicted"/>
<dbReference type="OrthoDB" id="163538at2"/>
<dbReference type="SUPFAM" id="SSF55874">
    <property type="entry name" value="ATPase domain of HSP90 chaperone/DNA topoisomerase II/histidine kinase"/>
    <property type="match status" value="1"/>
</dbReference>
<dbReference type="STRING" id="1121439.dsat_1742"/>
<feature type="domain" description="Histidine kinase/HSP90-like ATPase" evidence="3">
    <location>
        <begin position="18"/>
        <end position="128"/>
    </location>
</feature>
<protein>
    <submittedName>
        <fullName evidence="4">Putative anti-sigma regulatory factor, serine/threonine protein kinase</fullName>
    </submittedName>
</protein>
<organism evidence="4 5">
    <name type="scientific">Alkalidesulfovibrio alkalitolerans DSM 16529</name>
    <dbReference type="NCBI Taxonomy" id="1121439"/>
    <lineage>
        <taxon>Bacteria</taxon>
        <taxon>Pseudomonadati</taxon>
        <taxon>Thermodesulfobacteriota</taxon>
        <taxon>Desulfovibrionia</taxon>
        <taxon>Desulfovibrionales</taxon>
        <taxon>Desulfovibrionaceae</taxon>
        <taxon>Alkalidesulfovibrio</taxon>
    </lineage>
</organism>
<gene>
    <name evidence="4" type="ORF">dsat_1742</name>
</gene>
<accession>S7UQ94</accession>
<dbReference type="PANTHER" id="PTHR35526">
    <property type="entry name" value="ANTI-SIGMA-F FACTOR RSBW-RELATED"/>
    <property type="match status" value="1"/>
</dbReference>
<dbReference type="GO" id="GO:0004674">
    <property type="term" value="F:protein serine/threonine kinase activity"/>
    <property type="evidence" value="ECO:0007669"/>
    <property type="project" value="UniProtKB-KW"/>
</dbReference>
<dbReference type="InterPro" id="IPR050267">
    <property type="entry name" value="Anti-sigma-factor_SerPK"/>
</dbReference>
<evidence type="ECO:0000259" key="3">
    <source>
        <dbReference type="Pfam" id="PF13581"/>
    </source>
</evidence>
<evidence type="ECO:0000313" key="4">
    <source>
        <dbReference type="EMBL" id="EPR36214.1"/>
    </source>
</evidence>
<dbReference type="RefSeq" id="WP_020885628.1">
    <property type="nucleotide sequence ID" value="NZ_ATHI01000001.1"/>
</dbReference>
<dbReference type="eggNOG" id="COG2172">
    <property type="taxonomic scope" value="Bacteria"/>
</dbReference>
<dbReference type="Gene3D" id="3.30.565.10">
    <property type="entry name" value="Histidine kinase-like ATPase, C-terminal domain"/>
    <property type="match status" value="1"/>
</dbReference>
<evidence type="ECO:0000256" key="1">
    <source>
        <dbReference type="ARBA" id="ARBA00022527"/>
    </source>
</evidence>
<evidence type="ECO:0000256" key="2">
    <source>
        <dbReference type="SAM" id="MobiDB-lite"/>
    </source>
</evidence>
<dbReference type="AlphaFoldDB" id="S7UQ94"/>